<dbReference type="EMBL" id="KL197713">
    <property type="protein sequence ID" value="KDQ60994.1"/>
    <property type="molecule type" value="Genomic_DNA"/>
</dbReference>
<keyword evidence="3" id="KW-1185">Reference proteome</keyword>
<sequence length="281" mass="31909">MASFFSQAIQITPSWLGYDKLKYLVIFGDSYSDVGYHYSPEEPKPTPEQPLGVAYPGVTWAERNEPNWVGHLVTNYTHSPLLAFCYAVGGDTIAGVQKQIVKKFLPVVGKKPQWAEWKSEDTLFITWIGINDAAYNFDPSKSVEKLFEMQELVYEAGARNFLFINVPPINRSPAVPESSRDRAQPYATWNTKLQSCAEEFSTKHPDVTTMIYSSWMTFTRVLDDPVKHGFKAGDGRKAYGGIWVDHLHPTSRMHDWIAADVYEFLSRHESYEEGQIKKAGP</sequence>
<dbReference type="InterPro" id="IPR013830">
    <property type="entry name" value="SGNH_hydro"/>
</dbReference>
<dbReference type="OrthoDB" id="1600564at2759"/>
<feature type="domain" description="SGNH hydrolase-type esterase" evidence="1">
    <location>
        <begin position="27"/>
        <end position="255"/>
    </location>
</feature>
<dbReference type="InterPro" id="IPR036514">
    <property type="entry name" value="SGNH_hydro_sf"/>
</dbReference>
<evidence type="ECO:0000313" key="2">
    <source>
        <dbReference type="EMBL" id="KDQ60994.1"/>
    </source>
</evidence>
<evidence type="ECO:0000313" key="3">
    <source>
        <dbReference type="Proteomes" id="UP000027265"/>
    </source>
</evidence>
<reference evidence="3" key="1">
    <citation type="journal article" date="2014" name="Proc. Natl. Acad. Sci. U.S.A.">
        <title>Extensive sampling of basidiomycete genomes demonstrates inadequacy of the white-rot/brown-rot paradigm for wood decay fungi.</title>
        <authorList>
            <person name="Riley R."/>
            <person name="Salamov A.A."/>
            <person name="Brown D.W."/>
            <person name="Nagy L.G."/>
            <person name="Floudas D."/>
            <person name="Held B.W."/>
            <person name="Levasseur A."/>
            <person name="Lombard V."/>
            <person name="Morin E."/>
            <person name="Otillar R."/>
            <person name="Lindquist E.A."/>
            <person name="Sun H."/>
            <person name="LaButti K.M."/>
            <person name="Schmutz J."/>
            <person name="Jabbour D."/>
            <person name="Luo H."/>
            <person name="Baker S.E."/>
            <person name="Pisabarro A.G."/>
            <person name="Walton J.D."/>
            <person name="Blanchette R.A."/>
            <person name="Henrissat B."/>
            <person name="Martin F."/>
            <person name="Cullen D."/>
            <person name="Hibbett D.S."/>
            <person name="Grigoriev I.V."/>
        </authorList>
    </citation>
    <scope>NUCLEOTIDE SEQUENCE [LARGE SCALE GENOMIC DNA]</scope>
    <source>
        <strain evidence="3">MUCL 33604</strain>
    </source>
</reference>
<proteinExistence type="predicted"/>
<dbReference type="STRING" id="933084.A0A067Q218"/>
<gene>
    <name evidence="2" type="ORF">JAAARDRAFT_569408</name>
</gene>
<dbReference type="Pfam" id="PF13472">
    <property type="entry name" value="Lipase_GDSL_2"/>
    <property type="match status" value="1"/>
</dbReference>
<dbReference type="SUPFAM" id="SSF52266">
    <property type="entry name" value="SGNH hydrolase"/>
    <property type="match status" value="1"/>
</dbReference>
<dbReference type="InParanoid" id="A0A067Q218"/>
<accession>A0A067Q218</accession>
<dbReference type="AlphaFoldDB" id="A0A067Q218"/>
<dbReference type="Gene3D" id="3.40.50.1110">
    <property type="entry name" value="SGNH hydrolase"/>
    <property type="match status" value="1"/>
</dbReference>
<evidence type="ECO:0000259" key="1">
    <source>
        <dbReference type="Pfam" id="PF13472"/>
    </source>
</evidence>
<dbReference type="Proteomes" id="UP000027265">
    <property type="component" value="Unassembled WGS sequence"/>
</dbReference>
<organism evidence="2 3">
    <name type="scientific">Jaapia argillacea MUCL 33604</name>
    <dbReference type="NCBI Taxonomy" id="933084"/>
    <lineage>
        <taxon>Eukaryota</taxon>
        <taxon>Fungi</taxon>
        <taxon>Dikarya</taxon>
        <taxon>Basidiomycota</taxon>
        <taxon>Agaricomycotina</taxon>
        <taxon>Agaricomycetes</taxon>
        <taxon>Agaricomycetidae</taxon>
        <taxon>Jaapiales</taxon>
        <taxon>Jaapiaceae</taxon>
        <taxon>Jaapia</taxon>
    </lineage>
</organism>
<protein>
    <submittedName>
        <fullName evidence="2">Carbohydrate esterase family 16 protein</fullName>
    </submittedName>
</protein>
<dbReference type="HOGENOM" id="CLU_015101_4_1_1"/>
<dbReference type="GO" id="GO:0016788">
    <property type="term" value="F:hydrolase activity, acting on ester bonds"/>
    <property type="evidence" value="ECO:0007669"/>
    <property type="project" value="InterPro"/>
</dbReference>
<name>A0A067Q218_9AGAM</name>